<dbReference type="KEGG" id="cel:CELE_C11H1.5"/>
<organism evidence="3 4">
    <name type="scientific">Caenorhabditis elegans</name>
    <dbReference type="NCBI Taxonomy" id="6239"/>
    <lineage>
        <taxon>Eukaryota</taxon>
        <taxon>Metazoa</taxon>
        <taxon>Ecdysozoa</taxon>
        <taxon>Nematoda</taxon>
        <taxon>Chromadorea</taxon>
        <taxon>Rhabditida</taxon>
        <taxon>Rhabditina</taxon>
        <taxon>Rhabditomorpha</taxon>
        <taxon>Rhabditoidea</taxon>
        <taxon>Rhabditidae</taxon>
        <taxon>Peloderinae</taxon>
        <taxon>Caenorhabditis</taxon>
    </lineage>
</organism>
<dbReference type="eggNOG" id="ENOG502SZMH">
    <property type="taxonomic scope" value="Eukaryota"/>
</dbReference>
<keyword evidence="4" id="KW-1185">Reference proteome</keyword>
<dbReference type="OrthoDB" id="5814848at2759"/>
<dbReference type="AGR" id="WB:WBGene00007530"/>
<dbReference type="PeptideAtlas" id="Q17910"/>
<feature type="compositionally biased region" description="Polar residues" evidence="1">
    <location>
        <begin position="308"/>
        <end position="317"/>
    </location>
</feature>
<dbReference type="InterPro" id="IPR039942">
    <property type="entry name" value="SBSPO"/>
</dbReference>
<dbReference type="InParanoid" id="Q17910"/>
<protein>
    <submittedName>
        <fullName evidence="3">Uncharacterized protein</fullName>
    </submittedName>
</protein>
<feature type="chain" id="PRO_5004186094" evidence="2">
    <location>
        <begin position="20"/>
        <end position="528"/>
    </location>
</feature>
<dbReference type="Bgee" id="WBGene00007530">
    <property type="expression patterns" value="Expressed in larva and 2 other cell types or tissues"/>
</dbReference>
<dbReference type="OMA" id="NCQDLCF"/>
<dbReference type="HOGENOM" id="CLU_516049_0_0_1"/>
<dbReference type="PROSITE" id="PS50092">
    <property type="entry name" value="TSP1"/>
    <property type="match status" value="1"/>
</dbReference>
<evidence type="ECO:0000256" key="2">
    <source>
        <dbReference type="SAM" id="SignalP"/>
    </source>
</evidence>
<dbReference type="InterPro" id="IPR036383">
    <property type="entry name" value="TSP1_rpt_sf"/>
</dbReference>
<dbReference type="GeneID" id="182525"/>
<proteinExistence type="predicted"/>
<dbReference type="PANTHER" id="PTHR20920">
    <property type="entry name" value="RPE-SPONDIN"/>
    <property type="match status" value="1"/>
</dbReference>
<dbReference type="FunCoup" id="Q17910">
    <property type="interactions" value="811"/>
</dbReference>
<dbReference type="InterPro" id="IPR000884">
    <property type="entry name" value="TSP1_rpt"/>
</dbReference>
<evidence type="ECO:0000313" key="4">
    <source>
        <dbReference type="Proteomes" id="UP000001940"/>
    </source>
</evidence>
<dbReference type="EMBL" id="BX284606">
    <property type="protein sequence ID" value="CAA94115.2"/>
    <property type="molecule type" value="Genomic_DNA"/>
</dbReference>
<dbReference type="AlphaFoldDB" id="Q17910"/>
<keyword evidence="2" id="KW-0732">Signal</keyword>
<sequence length="528" mass="59946">MNLLFTISITVVLIEISSQSECIVSEWGTWSKCHGGCQKGLIVRNRDVLQPPLQELTSEGRMMQRLCPHLYETKYCDQTTCGMENTVNYGQFPETKKVKFMEENRKLALETVSTKNLVERQMQKIGFGKNTDDQTQAAIKKKFISETEQLFKLDDAINRRYGPQPSDNLVNTNIPLIDISTQQMTNKQWRDDRIASATKWTSIPTSTPSYREHLQAFGRAGGVPLLHITSTTSEPFSYHTRLHALNSRKIRPSNDHSVSILLRRIEQALDTNQPLDEKYIKSALRTNRKLSKILVDAYRQRQSLMNSGYLSPSNTAPTVIKPYPPSSTESSIDFTTATESTSTPTSTTSDITSTTTAPTSASTYSTDSWATARQELVDFTATTPEPFDSKSTTTRQQLLYWPKTGGYVPNTRKHASEITAQLYMTNEIVQTLADDPLPVETNPECEQNKRCCKIIKNTCSDGIDPKFVKRWYRPRGSSVCVPYHYPRCSSMEEMEELPILFEQNCQDLCFSQHEKRIAPLFTLETEDE</sequence>
<evidence type="ECO:0000313" key="5">
    <source>
        <dbReference type="WormBase" id="C11H1.5"/>
    </source>
</evidence>
<dbReference type="STRING" id="6239.C11H1.5.1"/>
<dbReference type="UCSC" id="C11H1.5">
    <property type="organism name" value="c. elegans"/>
</dbReference>
<dbReference type="SUPFAM" id="SSF82895">
    <property type="entry name" value="TSP-1 type 1 repeat"/>
    <property type="match status" value="1"/>
</dbReference>
<name>Q17910_CAEEL</name>
<dbReference type="PIR" id="T19203">
    <property type="entry name" value="T19203"/>
</dbReference>
<dbReference type="CTD" id="182525"/>
<reference evidence="3 4" key="1">
    <citation type="journal article" date="1998" name="Science">
        <title>Genome sequence of the nematode C. elegans: a platform for investigating biology.</title>
        <authorList>
            <consortium name="The C. elegans sequencing consortium"/>
            <person name="Sulson J.E."/>
            <person name="Waterston R."/>
        </authorList>
    </citation>
    <scope>NUCLEOTIDE SEQUENCE [LARGE SCALE GENOMIC DNA]</scope>
    <source>
        <strain evidence="3 4">Bristol N2</strain>
    </source>
</reference>
<evidence type="ECO:0000313" key="3">
    <source>
        <dbReference type="EMBL" id="CAA94115.2"/>
    </source>
</evidence>
<dbReference type="PaxDb" id="6239-C11H1.5"/>
<feature type="compositionally biased region" description="Low complexity" evidence="1">
    <location>
        <begin position="335"/>
        <end position="363"/>
    </location>
</feature>
<gene>
    <name evidence="3 5" type="ORF">C11H1.5</name>
    <name evidence="3" type="ORF">CELE_C11H1.5</name>
</gene>
<dbReference type="RefSeq" id="NP_510387.2">
    <property type="nucleotide sequence ID" value="NM_077986.5"/>
</dbReference>
<dbReference type="PANTHER" id="PTHR20920:SF5">
    <property type="entry name" value="SMB DOMAIN-CONTAINING PROTEIN"/>
    <property type="match status" value="1"/>
</dbReference>
<dbReference type="Proteomes" id="UP000001940">
    <property type="component" value="Chromosome X"/>
</dbReference>
<feature type="region of interest" description="Disordered" evidence="1">
    <location>
        <begin position="308"/>
        <end position="363"/>
    </location>
</feature>
<dbReference type="WormBase" id="C11H1.5">
    <property type="protein sequence ID" value="CE37315"/>
    <property type="gene ID" value="WBGene00007530"/>
</dbReference>
<accession>Q17910</accession>
<evidence type="ECO:0000256" key="1">
    <source>
        <dbReference type="SAM" id="MobiDB-lite"/>
    </source>
</evidence>
<feature type="signal peptide" evidence="2">
    <location>
        <begin position="1"/>
        <end position="19"/>
    </location>
</feature>
<dbReference type="Gene3D" id="2.20.100.10">
    <property type="entry name" value="Thrombospondin type-1 (TSP1) repeat"/>
    <property type="match status" value="1"/>
</dbReference>
<dbReference type="SMART" id="SM00209">
    <property type="entry name" value="TSP1"/>
    <property type="match status" value="1"/>
</dbReference>